<dbReference type="PANTHER" id="PTHR38406:SF1">
    <property type="entry name" value="TRANSCRIPTIONAL REPRESSOR OPI1"/>
    <property type="match status" value="1"/>
</dbReference>
<reference evidence="2" key="1">
    <citation type="journal article" date="2018" name="Nat. Microbiol.">
        <title>Leveraging single-cell genomics to expand the fungal tree of life.</title>
        <authorList>
            <person name="Ahrendt S.R."/>
            <person name="Quandt C.A."/>
            <person name="Ciobanu D."/>
            <person name="Clum A."/>
            <person name="Salamov A."/>
            <person name="Andreopoulos B."/>
            <person name="Cheng J.F."/>
            <person name="Woyke T."/>
            <person name="Pelin A."/>
            <person name="Henrissat B."/>
            <person name="Reynolds N.K."/>
            <person name="Benny G.L."/>
            <person name="Smith M.E."/>
            <person name="James T.Y."/>
            <person name="Grigoriev I.V."/>
        </authorList>
    </citation>
    <scope>NUCLEOTIDE SEQUENCE [LARGE SCALE GENOMIC DNA]</scope>
    <source>
        <strain evidence="2">RSA 1356</strain>
    </source>
</reference>
<dbReference type="InterPro" id="IPR013927">
    <property type="entry name" value="TF_Opi1_Ccg-8"/>
</dbReference>
<dbReference type="GO" id="GO:0030968">
    <property type="term" value="P:endoplasmic reticulum unfolded protein response"/>
    <property type="evidence" value="ECO:0007669"/>
    <property type="project" value="TreeGrafter"/>
</dbReference>
<sequence>MGVDAAVSDPQVASNDGFVTRVANIPLVRSTILLYDKSKANSRVVKYGAEMVESSVKTISQPVLNRLEPQLGQLDEFACRQLDKVRPDTNPGVDGLRRRNTVGQMDQGRRRLHATCAALTRLTLTASMVGTDAGQEANGAQQMAVTQSGSNSTSMVTTEQTPQRSRWQKILVGAGTAAGAGAAALSEEGMRSLKYCLEWLSYAVRHIEHQIYLLRSFIASITDHLSGGGAQSGMSPHGASNAVTQADVSTLAAIRREVVETLRKVVEVIGCYAGACLPREARGTVRKFILSLPGRWALLSADLSTVSSVASSPCQSPLLTPTTPPSLMLPGTGGQHRMTPVDSANRVLALATESLLMLKSVADVFGETKDRAETLVDHLRSMGYSPAGGNEANGFVDAYGRPVQVPADLLASRLQAVAQENGSVEPNGYFVPQPHQAAYAQQPSPTSLHQDDAMEL</sequence>
<dbReference type="GO" id="GO:0003714">
    <property type="term" value="F:transcription corepressor activity"/>
    <property type="evidence" value="ECO:0007669"/>
    <property type="project" value="InterPro"/>
</dbReference>
<dbReference type="PANTHER" id="PTHR38406">
    <property type="entry name" value="TRANSCRIPTIONAL REPRESSOR OPI1"/>
    <property type="match status" value="1"/>
</dbReference>
<organism evidence="1 2">
    <name type="scientific">Thamnocephalis sphaerospora</name>
    <dbReference type="NCBI Taxonomy" id="78915"/>
    <lineage>
        <taxon>Eukaryota</taxon>
        <taxon>Fungi</taxon>
        <taxon>Fungi incertae sedis</taxon>
        <taxon>Zoopagomycota</taxon>
        <taxon>Zoopagomycotina</taxon>
        <taxon>Zoopagomycetes</taxon>
        <taxon>Zoopagales</taxon>
        <taxon>Sigmoideomycetaceae</taxon>
        <taxon>Thamnocephalis</taxon>
    </lineage>
</organism>
<dbReference type="STRING" id="78915.A0A4P9XSG8"/>
<evidence type="ECO:0000313" key="2">
    <source>
        <dbReference type="Proteomes" id="UP000271241"/>
    </source>
</evidence>
<gene>
    <name evidence="1" type="ORF">THASP1DRAFT_14763</name>
</gene>
<proteinExistence type="predicted"/>
<dbReference type="GO" id="GO:0005634">
    <property type="term" value="C:nucleus"/>
    <property type="evidence" value="ECO:0007669"/>
    <property type="project" value="TreeGrafter"/>
</dbReference>
<accession>A0A4P9XSG8</accession>
<protein>
    <submittedName>
        <fullName evidence="1">Transcription factor Opi1-domain-containing protein</fullName>
    </submittedName>
</protein>
<dbReference type="GO" id="GO:0005783">
    <property type="term" value="C:endoplasmic reticulum"/>
    <property type="evidence" value="ECO:0007669"/>
    <property type="project" value="TreeGrafter"/>
</dbReference>
<dbReference type="EMBL" id="KZ992545">
    <property type="protein sequence ID" value="RKP09065.1"/>
    <property type="molecule type" value="Genomic_DNA"/>
</dbReference>
<name>A0A4P9XSG8_9FUNG</name>
<dbReference type="Pfam" id="PF08618">
    <property type="entry name" value="Opi1"/>
    <property type="match status" value="2"/>
</dbReference>
<evidence type="ECO:0000313" key="1">
    <source>
        <dbReference type="EMBL" id="RKP09065.1"/>
    </source>
</evidence>
<dbReference type="GO" id="GO:0006357">
    <property type="term" value="P:regulation of transcription by RNA polymerase II"/>
    <property type="evidence" value="ECO:0007669"/>
    <property type="project" value="TreeGrafter"/>
</dbReference>
<keyword evidence="2" id="KW-1185">Reference proteome</keyword>
<dbReference type="AlphaFoldDB" id="A0A4P9XSG8"/>
<dbReference type="GO" id="GO:0008654">
    <property type="term" value="P:phospholipid biosynthetic process"/>
    <property type="evidence" value="ECO:0007669"/>
    <property type="project" value="TreeGrafter"/>
</dbReference>
<dbReference type="Proteomes" id="UP000271241">
    <property type="component" value="Unassembled WGS sequence"/>
</dbReference>
<dbReference type="OrthoDB" id="2441642at2759"/>